<proteinExistence type="inferred from homology"/>
<evidence type="ECO:0000256" key="2">
    <source>
        <dbReference type="SAM" id="MobiDB-lite"/>
    </source>
</evidence>
<keyword evidence="5" id="KW-0547">Nucleotide-binding</keyword>
<protein>
    <submittedName>
        <fullName evidence="5">Helicase DnaB [Lactobacillus sp.]</fullName>
    </submittedName>
</protein>
<comment type="similarity">
    <text evidence="1">Belongs to the DnaB/DnaD family.</text>
</comment>
<sequence length="460" mass="50067">MPKEEPSLTPKTGFIVPKMLPLSAADQTVLAQLYLPLTGPLAYSLYAALQGLQRDSGPRETHATLLSSLNVDLPTVLTARQKLEATGLLRTYRQTDPSGEWLLYHLQAPMTAAQFLADDLLSVLLLDAVGESRFKQLAAMFTPATPDLSHATEVTANLLSVFHIDSEKVTHTPTVVQAVRQQVPATSATSVPSLATADFDWQVLGQILEQNYVNLDQVQASRQLIVTESRVYGISEVEMGKLISEVASLTTGKFDPQQLKLVIAKRYQRPSTPVSAAPTSAAAPAQSTSAAKDKLTAAEQQLVTIAQNTTPYDFIEALKKEKHGFVTSGENRLVHDLVGRGVLSNAVINLLIYYLLQNRELTTINKNLLETIANDWQQHQITTPEAALAYLRQRQQPKPARSRRNSRPTRKEVVPDWAKKSAASGASAPASASSASMTTAEREKLAARIAKLSTNADKEG</sequence>
<keyword evidence="5" id="KW-0347">Helicase</keyword>
<dbReference type="InterPro" id="IPR058660">
    <property type="entry name" value="WHD_DnaB"/>
</dbReference>
<name>A0A660E2R9_9LACO</name>
<keyword evidence="6" id="KW-1185">Reference proteome</keyword>
<dbReference type="Proteomes" id="UP000289996">
    <property type="component" value="Unassembled WGS sequence"/>
</dbReference>
<dbReference type="OrthoDB" id="2082007at2"/>
<evidence type="ECO:0000259" key="4">
    <source>
        <dbReference type="Pfam" id="PF25888"/>
    </source>
</evidence>
<feature type="compositionally biased region" description="Low complexity" evidence="2">
    <location>
        <begin position="421"/>
        <end position="436"/>
    </location>
</feature>
<evidence type="ECO:0000256" key="1">
    <source>
        <dbReference type="ARBA" id="ARBA00093462"/>
    </source>
</evidence>
<dbReference type="InterPro" id="IPR006343">
    <property type="entry name" value="DnaB/C_C"/>
</dbReference>
<dbReference type="EMBL" id="UYIG01000152">
    <property type="protein sequence ID" value="VDG29722.1"/>
    <property type="molecule type" value="Genomic_DNA"/>
</dbReference>
<organism evidence="5 6">
    <name type="scientific">Lactiplantibacillus mudanjiangensis</name>
    <dbReference type="NCBI Taxonomy" id="1296538"/>
    <lineage>
        <taxon>Bacteria</taxon>
        <taxon>Bacillati</taxon>
        <taxon>Bacillota</taxon>
        <taxon>Bacilli</taxon>
        <taxon>Lactobacillales</taxon>
        <taxon>Lactobacillaceae</taxon>
        <taxon>Lactiplantibacillus</taxon>
    </lineage>
</organism>
<evidence type="ECO:0000313" key="6">
    <source>
        <dbReference type="Proteomes" id="UP000289996"/>
    </source>
</evidence>
<feature type="compositionally biased region" description="Basic and acidic residues" evidence="2">
    <location>
        <begin position="409"/>
        <end position="419"/>
    </location>
</feature>
<dbReference type="GO" id="GO:0004386">
    <property type="term" value="F:helicase activity"/>
    <property type="evidence" value="ECO:0007669"/>
    <property type="project" value="UniProtKB-KW"/>
</dbReference>
<keyword evidence="5" id="KW-0378">Hydrolase</keyword>
<feature type="domain" description="DnaB/C C-terminal" evidence="3">
    <location>
        <begin position="316"/>
        <end position="390"/>
    </location>
</feature>
<accession>A0A660E2R9</accession>
<dbReference type="Pfam" id="PF25888">
    <property type="entry name" value="WHD_DnaB"/>
    <property type="match status" value="1"/>
</dbReference>
<evidence type="ECO:0000259" key="3">
    <source>
        <dbReference type="Pfam" id="PF07261"/>
    </source>
</evidence>
<feature type="domain" description="Replicative helicase loading/DNA remodeling protein DnaB N-terminal winged helix" evidence="4">
    <location>
        <begin position="25"/>
        <end position="247"/>
    </location>
</feature>
<dbReference type="AlphaFoldDB" id="A0A660E2R9"/>
<reference evidence="5 6" key="1">
    <citation type="submission" date="2018-11" db="EMBL/GenBank/DDBJ databases">
        <authorList>
            <person name="Wuyts S."/>
        </authorList>
    </citation>
    <scope>NUCLEOTIDE SEQUENCE [LARGE SCALE GENOMIC DNA]</scope>
    <source>
        <strain evidence="5">Lactobacillus mudanjiangensis AMBF249</strain>
    </source>
</reference>
<dbReference type="Pfam" id="PF07261">
    <property type="entry name" value="DnaB_2"/>
    <property type="match status" value="1"/>
</dbReference>
<gene>
    <name evidence="5" type="ORF">MUDAN_MDHGFNIF_01259</name>
</gene>
<feature type="region of interest" description="Disordered" evidence="2">
    <location>
        <begin position="393"/>
        <end position="440"/>
    </location>
</feature>
<evidence type="ECO:0000313" key="5">
    <source>
        <dbReference type="EMBL" id="VDG29722.1"/>
    </source>
</evidence>
<keyword evidence="5" id="KW-0067">ATP-binding</keyword>
<dbReference type="RefSeq" id="WP_130852227.1">
    <property type="nucleotide sequence ID" value="NZ_UYIG01000152.1"/>
</dbReference>